<dbReference type="HOGENOM" id="CLU_098716_0_0_1"/>
<evidence type="ECO:0000313" key="3">
    <source>
        <dbReference type="EMBL" id="EXL96485.1"/>
    </source>
</evidence>
<accession>X0JJI1</accession>
<dbReference type="RefSeq" id="XP_031058578.1">
    <property type="nucleotide sequence ID" value="XM_031211394.1"/>
</dbReference>
<reference evidence="3" key="1">
    <citation type="submission" date="2011-11" db="EMBL/GenBank/DDBJ databases">
        <title>The Genome Sequence of Fusarium oxysporum II5.</title>
        <authorList>
            <consortium name="The Broad Institute Genome Sequencing Platform"/>
            <person name="Ma L.-J."/>
            <person name="Gale L.R."/>
            <person name="Schwartz D.C."/>
            <person name="Zhou S."/>
            <person name="Corby-Kistler H."/>
            <person name="Young S.K."/>
            <person name="Zeng Q."/>
            <person name="Gargeya S."/>
            <person name="Fitzgerald M."/>
            <person name="Haas B."/>
            <person name="Abouelleil A."/>
            <person name="Alvarado L."/>
            <person name="Arachchi H.M."/>
            <person name="Berlin A."/>
            <person name="Brown A."/>
            <person name="Chapman S.B."/>
            <person name="Chen Z."/>
            <person name="Dunbar C."/>
            <person name="Freedman E."/>
            <person name="Gearin G."/>
            <person name="Goldberg J."/>
            <person name="Griggs A."/>
            <person name="Gujja S."/>
            <person name="Heiman D."/>
            <person name="Howarth C."/>
            <person name="Larson L."/>
            <person name="Lui A."/>
            <person name="MacDonald P.J.P."/>
            <person name="Montmayeur A."/>
            <person name="Murphy C."/>
            <person name="Neiman D."/>
            <person name="Pearson M."/>
            <person name="Priest M."/>
            <person name="Roberts A."/>
            <person name="Saif S."/>
            <person name="Shea T."/>
            <person name="Shenoy N."/>
            <person name="Sisk P."/>
            <person name="Stolte C."/>
            <person name="Sykes S."/>
            <person name="Wortman J."/>
            <person name="Nusbaum C."/>
            <person name="Birren B."/>
        </authorList>
    </citation>
    <scope>NUCLEOTIDE SEQUENCE [LARGE SCALE GENOMIC DNA]</scope>
    <source>
        <strain evidence="3">54006</strain>
    </source>
</reference>
<dbReference type="RefSeq" id="XP_031058577.1">
    <property type="nucleotide sequence ID" value="XM_031211393.1"/>
</dbReference>
<sequence>MSITNGACCRAISISATRIIHRAAQRGTVISDQHSLPLRQLQINNLSTSSQNKHTMSTERSLFKTAVYGLWSFQFGFLLIAETYQLLVDSFSSRLLLLLLPFTFELFLLFTTASRIPILAPWTKRFHRFFYETRDWAMVLPVLSILWVFGVLMVAGLVFTDLIGSGRGPINRTLVFIQSYLGFVVYIVYIGGIITFIPLPFWAAFVGFQACMRVKNLRSPEEEETMGLTTKDDDDEWNDFQDNRGN</sequence>
<protein>
    <submittedName>
        <fullName evidence="3">Uncharacterized protein</fullName>
    </submittedName>
</protein>
<dbReference type="RefSeq" id="XP_031058575.1">
    <property type="nucleotide sequence ID" value="XM_031211391.1"/>
</dbReference>
<feature type="transmembrane region" description="Helical" evidence="2">
    <location>
        <begin position="180"/>
        <end position="208"/>
    </location>
</feature>
<reference evidence="3" key="2">
    <citation type="submission" date="2012-05" db="EMBL/GenBank/DDBJ databases">
        <title>The Genome Annotation of Fusarium oxysporum II5.</title>
        <authorList>
            <consortium name="The Broad Institute Genomics Platform"/>
            <person name="Ma L.-J."/>
            <person name="Corby-Kistler H."/>
            <person name="Broz K."/>
            <person name="Gale L.R."/>
            <person name="Jonkers W."/>
            <person name="O'Donnell K."/>
            <person name="Ploetz R."/>
            <person name="Steinberg C."/>
            <person name="Schwartz D.C."/>
            <person name="VanEtten H."/>
            <person name="Zhou S."/>
            <person name="Young S.K."/>
            <person name="Zeng Q."/>
            <person name="Gargeya S."/>
            <person name="Fitzgerald M."/>
            <person name="Abouelleil A."/>
            <person name="Alvarado L."/>
            <person name="Chapman S.B."/>
            <person name="Gainer-Dewar J."/>
            <person name="Goldberg J."/>
            <person name="Griggs A."/>
            <person name="Gujja S."/>
            <person name="Hansen M."/>
            <person name="Howarth C."/>
            <person name="Imamovic A."/>
            <person name="Ireland A."/>
            <person name="Larimer J."/>
            <person name="McCowan C."/>
            <person name="Murphy C."/>
            <person name="Pearson M."/>
            <person name="Poon T.W."/>
            <person name="Priest M."/>
            <person name="Roberts A."/>
            <person name="Saif S."/>
            <person name="Shea T."/>
            <person name="Sykes S."/>
            <person name="Wortman J."/>
            <person name="Nusbaum C."/>
            <person name="Birren B."/>
        </authorList>
    </citation>
    <scope>NUCLEOTIDE SEQUENCE</scope>
    <source>
        <strain evidence="3">54006</strain>
    </source>
</reference>
<evidence type="ECO:0000256" key="2">
    <source>
        <dbReference type="SAM" id="Phobius"/>
    </source>
</evidence>
<keyword evidence="2" id="KW-0812">Transmembrane</keyword>
<dbReference type="EMBL" id="JH658290">
    <property type="protein sequence ID" value="EXL96487.1"/>
    <property type="molecule type" value="Genomic_DNA"/>
</dbReference>
<feature type="transmembrane region" description="Helical" evidence="2">
    <location>
        <begin position="93"/>
        <end position="116"/>
    </location>
</feature>
<dbReference type="EMBL" id="JH658290">
    <property type="protein sequence ID" value="EXL96488.1"/>
    <property type="molecule type" value="Genomic_DNA"/>
</dbReference>
<feature type="transmembrane region" description="Helical" evidence="2">
    <location>
        <begin position="62"/>
        <end position="81"/>
    </location>
</feature>
<keyword evidence="2" id="KW-0472">Membrane</keyword>
<name>X0JJI1_FUSO5</name>
<dbReference type="EMBL" id="JH658290">
    <property type="protein sequence ID" value="EXL96489.1"/>
    <property type="molecule type" value="Genomic_DNA"/>
</dbReference>
<dbReference type="EMBL" id="JH658290">
    <property type="protein sequence ID" value="EXL96486.1"/>
    <property type="molecule type" value="Genomic_DNA"/>
</dbReference>
<dbReference type="Proteomes" id="UP000030685">
    <property type="component" value="Unassembled WGS sequence"/>
</dbReference>
<dbReference type="GeneID" id="42036057"/>
<dbReference type="RefSeq" id="XP_031058579.1">
    <property type="nucleotide sequence ID" value="XM_031211395.1"/>
</dbReference>
<proteinExistence type="predicted"/>
<dbReference type="VEuPathDB" id="FungiDB:FOIG_10882"/>
<gene>
    <name evidence="3" type="ORF">FOIG_10882</name>
</gene>
<dbReference type="EMBL" id="JH658290">
    <property type="protein sequence ID" value="EXL96485.1"/>
    <property type="molecule type" value="Genomic_DNA"/>
</dbReference>
<dbReference type="RefSeq" id="XP_031058576.1">
    <property type="nucleotide sequence ID" value="XM_031211392.1"/>
</dbReference>
<feature type="transmembrane region" description="Helical" evidence="2">
    <location>
        <begin position="136"/>
        <end position="160"/>
    </location>
</feature>
<feature type="region of interest" description="Disordered" evidence="1">
    <location>
        <begin position="223"/>
        <end position="246"/>
    </location>
</feature>
<dbReference type="AlphaFoldDB" id="X0JJI1"/>
<organism evidence="3">
    <name type="scientific">Fusarium odoratissimum (strain NRRL 54006)</name>
    <dbReference type="NCBI Taxonomy" id="1089451"/>
    <lineage>
        <taxon>Eukaryota</taxon>
        <taxon>Fungi</taxon>
        <taxon>Dikarya</taxon>
        <taxon>Ascomycota</taxon>
        <taxon>Pezizomycotina</taxon>
        <taxon>Sordariomycetes</taxon>
        <taxon>Hypocreomycetidae</taxon>
        <taxon>Hypocreales</taxon>
        <taxon>Nectriaceae</taxon>
        <taxon>Fusarium</taxon>
        <taxon>Fusarium oxysporum species complex</taxon>
        <taxon>Fusarium oxysporum f. sp. cubense (strain race 4)</taxon>
    </lineage>
</organism>
<keyword evidence="2" id="KW-1133">Transmembrane helix</keyword>
<evidence type="ECO:0000256" key="1">
    <source>
        <dbReference type="SAM" id="MobiDB-lite"/>
    </source>
</evidence>